<evidence type="ECO:0000256" key="1">
    <source>
        <dbReference type="ARBA" id="ARBA00008908"/>
    </source>
</evidence>
<comment type="similarity">
    <text evidence="1">Belongs to the methyltransferase superfamily. Type-7 methyltransferase family. SABATH subfamily.</text>
</comment>
<gene>
    <name evidence="5" type="ORF">BDA96_04G040400</name>
</gene>
<organism evidence="5 6">
    <name type="scientific">Sorghum bicolor</name>
    <name type="common">Sorghum</name>
    <name type="synonym">Sorghum vulgare</name>
    <dbReference type="NCBI Taxonomy" id="4558"/>
    <lineage>
        <taxon>Eukaryota</taxon>
        <taxon>Viridiplantae</taxon>
        <taxon>Streptophyta</taxon>
        <taxon>Embryophyta</taxon>
        <taxon>Tracheophyta</taxon>
        <taxon>Spermatophyta</taxon>
        <taxon>Magnoliopsida</taxon>
        <taxon>Liliopsida</taxon>
        <taxon>Poales</taxon>
        <taxon>Poaceae</taxon>
        <taxon>PACMAD clade</taxon>
        <taxon>Panicoideae</taxon>
        <taxon>Andropogonodae</taxon>
        <taxon>Andropogoneae</taxon>
        <taxon>Sorghinae</taxon>
        <taxon>Sorghum</taxon>
    </lineage>
</organism>
<dbReference type="Gene3D" id="3.40.50.150">
    <property type="entry name" value="Vaccinia Virus protein VP39"/>
    <property type="match status" value="1"/>
</dbReference>
<dbReference type="SUPFAM" id="SSF53335">
    <property type="entry name" value="S-adenosyl-L-methionine-dependent methyltransferases"/>
    <property type="match status" value="1"/>
</dbReference>
<dbReference type="GO" id="GO:0008168">
    <property type="term" value="F:methyltransferase activity"/>
    <property type="evidence" value="ECO:0007669"/>
    <property type="project" value="InterPro"/>
</dbReference>
<dbReference type="GO" id="GO:0046872">
    <property type="term" value="F:metal ion binding"/>
    <property type="evidence" value="ECO:0007669"/>
    <property type="project" value="UniProtKB-KW"/>
</dbReference>
<name>A0A921R0A3_SORBI</name>
<sequence length="281" mass="32993">MNIRYDFHMAEGEGEWSYSKNSRRPEIYFRETKPVVENAIKEVYKTLLPKTMIIGDLACAAGPNTLLFMSSVISTIVEQCKSSRDDSVELQFFLNDLPGNDFNELFRLIEKFRRPNITGERAHLPPFYYIQGLPESYYNRLFPRESVHIFHSSYGLHWRSQEPEGLESWRKTYLNEDNIYITKTTTPFVVKQFQKLFYKDFSLFLKLRHEELVHGGQMVLIFNGRKDEDVYNGDLNKLFALVAIALKSLVLKVVVYVNYCIVVFLLIFISHCEGRHEVKKF</sequence>
<evidence type="ECO:0000313" key="5">
    <source>
        <dbReference type="EMBL" id="KAG0531644.1"/>
    </source>
</evidence>
<dbReference type="PANTHER" id="PTHR31009">
    <property type="entry name" value="S-ADENOSYL-L-METHIONINE:CARBOXYL METHYLTRANSFERASE FAMILY PROTEIN"/>
    <property type="match status" value="1"/>
</dbReference>
<reference evidence="5" key="1">
    <citation type="journal article" date="2019" name="BMC Genomics">
        <title>A new reference genome for Sorghum bicolor reveals high levels of sequence similarity between sweet and grain genotypes: implications for the genetics of sugar metabolism.</title>
        <authorList>
            <person name="Cooper E.A."/>
            <person name="Brenton Z.W."/>
            <person name="Flinn B.S."/>
            <person name="Jenkins J."/>
            <person name="Shu S."/>
            <person name="Flowers D."/>
            <person name="Luo F."/>
            <person name="Wang Y."/>
            <person name="Xia P."/>
            <person name="Barry K."/>
            <person name="Daum C."/>
            <person name="Lipzen A."/>
            <person name="Yoshinaga Y."/>
            <person name="Schmutz J."/>
            <person name="Saski C."/>
            <person name="Vermerris W."/>
            <person name="Kresovich S."/>
        </authorList>
    </citation>
    <scope>NUCLEOTIDE SEQUENCE</scope>
</reference>
<dbReference type="AlphaFoldDB" id="A0A921R0A3"/>
<dbReference type="Proteomes" id="UP000807115">
    <property type="component" value="Chromosome 4"/>
</dbReference>
<dbReference type="InterPro" id="IPR005299">
    <property type="entry name" value="MeTrfase_7"/>
</dbReference>
<keyword evidence="4" id="KW-0812">Transmembrane</keyword>
<evidence type="ECO:0000256" key="2">
    <source>
        <dbReference type="ARBA" id="ARBA00022723"/>
    </source>
</evidence>
<evidence type="ECO:0000256" key="4">
    <source>
        <dbReference type="SAM" id="Phobius"/>
    </source>
</evidence>
<dbReference type="Pfam" id="PF03492">
    <property type="entry name" value="Methyltransf_7"/>
    <property type="match status" value="1"/>
</dbReference>
<comment type="caution">
    <text evidence="5">The sequence shown here is derived from an EMBL/GenBank/DDBJ whole genome shotgun (WGS) entry which is preliminary data.</text>
</comment>
<evidence type="ECO:0000313" key="6">
    <source>
        <dbReference type="Proteomes" id="UP000807115"/>
    </source>
</evidence>
<protein>
    <recommendedName>
        <fullName evidence="7">Jasmonate O-methyltransferase</fullName>
    </recommendedName>
</protein>
<dbReference type="InterPro" id="IPR042086">
    <property type="entry name" value="MeTrfase_capping"/>
</dbReference>
<keyword evidence="3" id="KW-0460">Magnesium</keyword>
<proteinExistence type="inferred from homology"/>
<reference evidence="5" key="2">
    <citation type="submission" date="2020-10" db="EMBL/GenBank/DDBJ databases">
        <authorList>
            <person name="Cooper E.A."/>
            <person name="Brenton Z.W."/>
            <person name="Flinn B.S."/>
            <person name="Jenkins J."/>
            <person name="Shu S."/>
            <person name="Flowers D."/>
            <person name="Luo F."/>
            <person name="Wang Y."/>
            <person name="Xia P."/>
            <person name="Barry K."/>
            <person name="Daum C."/>
            <person name="Lipzen A."/>
            <person name="Yoshinaga Y."/>
            <person name="Schmutz J."/>
            <person name="Saski C."/>
            <person name="Vermerris W."/>
            <person name="Kresovich S."/>
        </authorList>
    </citation>
    <scope>NUCLEOTIDE SEQUENCE</scope>
</reference>
<dbReference type="InterPro" id="IPR029063">
    <property type="entry name" value="SAM-dependent_MTases_sf"/>
</dbReference>
<keyword evidence="4" id="KW-0472">Membrane</keyword>
<evidence type="ECO:0008006" key="7">
    <source>
        <dbReference type="Google" id="ProtNLM"/>
    </source>
</evidence>
<feature type="transmembrane region" description="Helical" evidence="4">
    <location>
        <begin position="249"/>
        <end position="269"/>
    </location>
</feature>
<keyword evidence="4" id="KW-1133">Transmembrane helix</keyword>
<accession>A0A921R0A3</accession>
<keyword evidence="2" id="KW-0479">Metal-binding</keyword>
<dbReference type="EMBL" id="CM027683">
    <property type="protein sequence ID" value="KAG0531644.1"/>
    <property type="molecule type" value="Genomic_DNA"/>
</dbReference>
<dbReference type="Gene3D" id="1.10.1200.270">
    <property type="entry name" value="Methyltransferase, alpha-helical capping domain"/>
    <property type="match status" value="1"/>
</dbReference>
<evidence type="ECO:0000256" key="3">
    <source>
        <dbReference type="ARBA" id="ARBA00022842"/>
    </source>
</evidence>